<sequence length="153" mass="16920">MKNTLAGTQRWLACSLSMQEVRGSNLDQIMFDFNELKIRCHSSCESSLKPDAIRHVTVLSNQVDCQIEKEHTGRASSVLSCCRLDVIHPVAVLSGQVDNQIIEGNTGRASSVISAADANLFMTVLSNHVDSQIDEDNMAVPVQWSLLRMPFVF</sequence>
<dbReference type="Proteomes" id="UP000000305">
    <property type="component" value="Unassembled WGS sequence"/>
</dbReference>
<dbReference type="PhylomeDB" id="E9HHL7"/>
<dbReference type="HOGENOM" id="CLU_1715085_0_0_1"/>
<protein>
    <submittedName>
        <fullName evidence="1">Uncharacterized protein</fullName>
    </submittedName>
</protein>
<reference evidence="1 2" key="1">
    <citation type="journal article" date="2011" name="Science">
        <title>The ecoresponsive genome of Daphnia pulex.</title>
        <authorList>
            <person name="Colbourne J.K."/>
            <person name="Pfrender M.E."/>
            <person name="Gilbert D."/>
            <person name="Thomas W.K."/>
            <person name="Tucker A."/>
            <person name="Oakley T.H."/>
            <person name="Tokishita S."/>
            <person name="Aerts A."/>
            <person name="Arnold G.J."/>
            <person name="Basu M.K."/>
            <person name="Bauer D.J."/>
            <person name="Caceres C.E."/>
            <person name="Carmel L."/>
            <person name="Casola C."/>
            <person name="Choi J.H."/>
            <person name="Detter J.C."/>
            <person name="Dong Q."/>
            <person name="Dusheyko S."/>
            <person name="Eads B.D."/>
            <person name="Frohlich T."/>
            <person name="Geiler-Samerotte K.A."/>
            <person name="Gerlach D."/>
            <person name="Hatcher P."/>
            <person name="Jogdeo S."/>
            <person name="Krijgsveld J."/>
            <person name="Kriventseva E.V."/>
            <person name="Kultz D."/>
            <person name="Laforsch C."/>
            <person name="Lindquist E."/>
            <person name="Lopez J."/>
            <person name="Manak J.R."/>
            <person name="Muller J."/>
            <person name="Pangilinan J."/>
            <person name="Patwardhan R.P."/>
            <person name="Pitluck S."/>
            <person name="Pritham E.J."/>
            <person name="Rechtsteiner A."/>
            <person name="Rho M."/>
            <person name="Rogozin I.B."/>
            <person name="Sakarya O."/>
            <person name="Salamov A."/>
            <person name="Schaack S."/>
            <person name="Shapiro H."/>
            <person name="Shiga Y."/>
            <person name="Skalitzky C."/>
            <person name="Smith Z."/>
            <person name="Souvorov A."/>
            <person name="Sung W."/>
            <person name="Tang Z."/>
            <person name="Tsuchiya D."/>
            <person name="Tu H."/>
            <person name="Vos H."/>
            <person name="Wang M."/>
            <person name="Wolf Y.I."/>
            <person name="Yamagata H."/>
            <person name="Yamada T."/>
            <person name="Ye Y."/>
            <person name="Shaw J.R."/>
            <person name="Andrews J."/>
            <person name="Crease T.J."/>
            <person name="Tang H."/>
            <person name="Lucas S.M."/>
            <person name="Robertson H.M."/>
            <person name="Bork P."/>
            <person name="Koonin E.V."/>
            <person name="Zdobnov E.M."/>
            <person name="Grigoriev I.V."/>
            <person name="Lynch M."/>
            <person name="Boore J.L."/>
        </authorList>
    </citation>
    <scope>NUCLEOTIDE SEQUENCE [LARGE SCALE GENOMIC DNA]</scope>
</reference>
<gene>
    <name evidence="1" type="ORF">DAPPUDRAFT_259662</name>
</gene>
<evidence type="ECO:0000313" key="1">
    <source>
        <dbReference type="EMBL" id="EFX68725.1"/>
    </source>
</evidence>
<keyword evidence="2" id="KW-1185">Reference proteome</keyword>
<evidence type="ECO:0000313" key="2">
    <source>
        <dbReference type="Proteomes" id="UP000000305"/>
    </source>
</evidence>
<dbReference type="AlphaFoldDB" id="E9HHL7"/>
<organism evidence="1 2">
    <name type="scientific">Daphnia pulex</name>
    <name type="common">Water flea</name>
    <dbReference type="NCBI Taxonomy" id="6669"/>
    <lineage>
        <taxon>Eukaryota</taxon>
        <taxon>Metazoa</taxon>
        <taxon>Ecdysozoa</taxon>
        <taxon>Arthropoda</taxon>
        <taxon>Crustacea</taxon>
        <taxon>Branchiopoda</taxon>
        <taxon>Diplostraca</taxon>
        <taxon>Cladocera</taxon>
        <taxon>Anomopoda</taxon>
        <taxon>Daphniidae</taxon>
        <taxon>Daphnia</taxon>
    </lineage>
</organism>
<proteinExistence type="predicted"/>
<accession>E9HHL7</accession>
<dbReference type="InParanoid" id="E9HHL7"/>
<dbReference type="EMBL" id="GL732649">
    <property type="protein sequence ID" value="EFX68725.1"/>
    <property type="molecule type" value="Genomic_DNA"/>
</dbReference>
<dbReference type="KEGG" id="dpx:DAPPUDRAFT_259662"/>
<name>E9HHL7_DAPPU</name>